<dbReference type="RefSeq" id="WP_092498493.1">
    <property type="nucleotide sequence ID" value="NZ_FNFV01000002.1"/>
</dbReference>
<dbReference type="FunFam" id="1.20.272.10:FF:000001">
    <property type="entry name" value="Putative AAA family ATPase"/>
    <property type="match status" value="1"/>
</dbReference>
<dbReference type="PANTHER" id="PTHR13779">
    <property type="entry name" value="WERNER HELICASE-INTERACTING PROTEIN 1 FAMILY MEMBER"/>
    <property type="match status" value="1"/>
</dbReference>
<keyword evidence="9" id="KW-1185">Reference proteome</keyword>
<keyword evidence="5" id="KW-0067">ATP-binding</keyword>
<dbReference type="GO" id="GO:0000731">
    <property type="term" value="P:DNA synthesis involved in DNA repair"/>
    <property type="evidence" value="ECO:0007669"/>
    <property type="project" value="TreeGrafter"/>
</dbReference>
<dbReference type="Gene3D" id="1.10.3710.10">
    <property type="entry name" value="DNA polymerase III clamp loader subunits, C-terminal domain"/>
    <property type="match status" value="1"/>
</dbReference>
<dbReference type="InterPro" id="IPR032423">
    <property type="entry name" value="AAA_assoc_2"/>
</dbReference>
<gene>
    <name evidence="8" type="ORF">SAMN05216257_10237</name>
</gene>
<dbReference type="Pfam" id="PF12002">
    <property type="entry name" value="MgsA_C"/>
    <property type="match status" value="1"/>
</dbReference>
<dbReference type="InterPro" id="IPR008921">
    <property type="entry name" value="DNA_pol3_clamp-load_cplx_C"/>
</dbReference>
<dbReference type="GO" id="GO:0006261">
    <property type="term" value="P:DNA-templated DNA replication"/>
    <property type="evidence" value="ECO:0007669"/>
    <property type="project" value="TreeGrafter"/>
</dbReference>
<name>A0A1G9ABL1_9RHOB</name>
<feature type="region of interest" description="Disordered" evidence="6">
    <location>
        <begin position="1"/>
        <end position="21"/>
    </location>
</feature>
<comment type="function">
    <text evidence="1">DNA-dependent ATPase that plays important roles in cellular responses to stalled DNA replication processes.</text>
</comment>
<proteinExistence type="inferred from homology"/>
<dbReference type="CDD" id="cd18139">
    <property type="entry name" value="HLD_clamp_RarA"/>
    <property type="match status" value="1"/>
</dbReference>
<dbReference type="Gene3D" id="1.10.8.60">
    <property type="match status" value="1"/>
</dbReference>
<dbReference type="STRING" id="990712.SAMN05216257_10237"/>
<sequence length="439" mass="47867">MPDLFDLQPQPPAASAAPRPLADRLRPRALSEVIGQAHLLGEDGALTVMLRAGSLGSLILWGPPGVGKTTIARLLAAETDLSFVQISAIFTGVAELRQVFEAARVRRANGTGTLLFVDEIHRFNKAQQDSFLPHMEDGTILLVGATTENPSFELNAALLSRAQVLVLERLSPADLERLAQRAEHELGRALPLDGPAREALIEMADGDGRALLNLIEQVMAWKVEGRLDTAALAARLQKRAAQYDKSGDAHYNLISALHKSVRGSDPDAALYWLARMLAGGEDPRYLARRITRMATEDIGLADPQALRLCLDAWETYERLGSPEGELALAQAVVHLALAPKSNATYTAFKAAMAAAKKTGSLPPPKHILNAPTKLMAEQGYGAGYEYDHDAEGGFSGQNYFPDGMKRGVYYQPVERGFERELKKRLDYFTRLRARRQAGG</sequence>
<evidence type="ECO:0000259" key="7">
    <source>
        <dbReference type="SMART" id="SM00382"/>
    </source>
</evidence>
<reference evidence="9" key="1">
    <citation type="submission" date="2016-10" db="EMBL/GenBank/DDBJ databases">
        <authorList>
            <person name="Varghese N."/>
            <person name="Submissions S."/>
        </authorList>
    </citation>
    <scope>NUCLEOTIDE SEQUENCE [LARGE SCALE GENOMIC DNA]</scope>
    <source>
        <strain evidence="9">CGMCC 1.10789</strain>
    </source>
</reference>
<dbReference type="PANTHER" id="PTHR13779:SF7">
    <property type="entry name" value="ATPASE WRNIP1"/>
    <property type="match status" value="1"/>
</dbReference>
<dbReference type="Proteomes" id="UP000199328">
    <property type="component" value="Unassembled WGS sequence"/>
</dbReference>
<dbReference type="GO" id="GO:0003677">
    <property type="term" value="F:DNA binding"/>
    <property type="evidence" value="ECO:0007669"/>
    <property type="project" value="InterPro"/>
</dbReference>
<dbReference type="Pfam" id="PF16193">
    <property type="entry name" value="AAA_assoc_2"/>
    <property type="match status" value="1"/>
</dbReference>
<evidence type="ECO:0000256" key="6">
    <source>
        <dbReference type="SAM" id="MobiDB-lite"/>
    </source>
</evidence>
<dbReference type="GO" id="GO:0008047">
    <property type="term" value="F:enzyme activator activity"/>
    <property type="evidence" value="ECO:0007669"/>
    <property type="project" value="TreeGrafter"/>
</dbReference>
<dbReference type="Gene3D" id="1.20.272.10">
    <property type="match status" value="1"/>
</dbReference>
<protein>
    <recommendedName>
        <fullName evidence="3">Replication-associated recombination protein A</fullName>
    </recommendedName>
</protein>
<organism evidence="8 9">
    <name type="scientific">Meinhardsimonia xiamenensis</name>
    <dbReference type="NCBI Taxonomy" id="990712"/>
    <lineage>
        <taxon>Bacteria</taxon>
        <taxon>Pseudomonadati</taxon>
        <taxon>Pseudomonadota</taxon>
        <taxon>Alphaproteobacteria</taxon>
        <taxon>Rhodobacterales</taxon>
        <taxon>Paracoccaceae</taxon>
        <taxon>Meinhardsimonia</taxon>
    </lineage>
</organism>
<evidence type="ECO:0000313" key="8">
    <source>
        <dbReference type="EMBL" id="SDK23945.1"/>
    </source>
</evidence>
<dbReference type="InterPro" id="IPR051314">
    <property type="entry name" value="AAA_ATPase_RarA/MGS1/WRNIP1"/>
</dbReference>
<dbReference type="InterPro" id="IPR003593">
    <property type="entry name" value="AAA+_ATPase"/>
</dbReference>
<dbReference type="SUPFAM" id="SSF52540">
    <property type="entry name" value="P-loop containing nucleoside triphosphate hydrolases"/>
    <property type="match status" value="1"/>
</dbReference>
<dbReference type="CDD" id="cd00009">
    <property type="entry name" value="AAA"/>
    <property type="match status" value="1"/>
</dbReference>
<dbReference type="InterPro" id="IPR021886">
    <property type="entry name" value="MgsA_C"/>
</dbReference>
<comment type="similarity">
    <text evidence="2">Belongs to the AAA ATPase family. RarA/MGS1/WRNIP1 subfamily.</text>
</comment>
<dbReference type="GO" id="GO:0016887">
    <property type="term" value="F:ATP hydrolysis activity"/>
    <property type="evidence" value="ECO:0007669"/>
    <property type="project" value="InterPro"/>
</dbReference>
<dbReference type="OrthoDB" id="9778364at2"/>
<dbReference type="EMBL" id="FNFV01000002">
    <property type="protein sequence ID" value="SDK23945.1"/>
    <property type="molecule type" value="Genomic_DNA"/>
</dbReference>
<dbReference type="InterPro" id="IPR003959">
    <property type="entry name" value="ATPase_AAA_core"/>
</dbReference>
<dbReference type="GO" id="GO:0017116">
    <property type="term" value="F:single-stranded DNA helicase activity"/>
    <property type="evidence" value="ECO:0007669"/>
    <property type="project" value="TreeGrafter"/>
</dbReference>
<dbReference type="SMART" id="SM00382">
    <property type="entry name" value="AAA"/>
    <property type="match status" value="1"/>
</dbReference>
<dbReference type="SUPFAM" id="SSF48019">
    <property type="entry name" value="post-AAA+ oligomerization domain-like"/>
    <property type="match status" value="1"/>
</dbReference>
<feature type="domain" description="AAA+ ATPase" evidence="7">
    <location>
        <begin position="54"/>
        <end position="172"/>
    </location>
</feature>
<evidence type="ECO:0000256" key="4">
    <source>
        <dbReference type="ARBA" id="ARBA00022741"/>
    </source>
</evidence>
<evidence type="ECO:0000256" key="2">
    <source>
        <dbReference type="ARBA" id="ARBA00008959"/>
    </source>
</evidence>
<evidence type="ECO:0000256" key="1">
    <source>
        <dbReference type="ARBA" id="ARBA00002393"/>
    </source>
</evidence>
<dbReference type="AlphaFoldDB" id="A0A1G9ABL1"/>
<dbReference type="Gene3D" id="3.40.50.300">
    <property type="entry name" value="P-loop containing nucleotide triphosphate hydrolases"/>
    <property type="match status" value="1"/>
</dbReference>
<evidence type="ECO:0000313" key="9">
    <source>
        <dbReference type="Proteomes" id="UP000199328"/>
    </source>
</evidence>
<dbReference type="FunFam" id="3.40.50.300:FF:000345">
    <property type="entry name" value="AAA family ATPase"/>
    <property type="match status" value="1"/>
</dbReference>
<dbReference type="Pfam" id="PF00004">
    <property type="entry name" value="AAA"/>
    <property type="match status" value="1"/>
</dbReference>
<dbReference type="InterPro" id="IPR027417">
    <property type="entry name" value="P-loop_NTPase"/>
</dbReference>
<accession>A0A1G9ABL1</accession>
<evidence type="ECO:0000256" key="3">
    <source>
        <dbReference type="ARBA" id="ARBA00020776"/>
    </source>
</evidence>
<keyword evidence="4" id="KW-0547">Nucleotide-binding</keyword>
<dbReference type="GO" id="GO:0005524">
    <property type="term" value="F:ATP binding"/>
    <property type="evidence" value="ECO:0007669"/>
    <property type="project" value="UniProtKB-KW"/>
</dbReference>
<evidence type="ECO:0000256" key="5">
    <source>
        <dbReference type="ARBA" id="ARBA00022840"/>
    </source>
</evidence>